<dbReference type="InterPro" id="IPR008979">
    <property type="entry name" value="Galactose-bd-like_sf"/>
</dbReference>
<keyword evidence="5" id="KW-0624">Polysaccharide degradation</keyword>
<dbReference type="GO" id="GO:0000272">
    <property type="term" value="P:polysaccharide catabolic process"/>
    <property type="evidence" value="ECO:0007669"/>
    <property type="project" value="UniProtKB-KW"/>
</dbReference>
<feature type="signal peptide" evidence="6">
    <location>
        <begin position="1"/>
        <end position="18"/>
    </location>
</feature>
<evidence type="ECO:0000313" key="12">
    <source>
        <dbReference type="Proteomes" id="UP000326565"/>
    </source>
</evidence>
<gene>
    <name evidence="11" type="ORF">BDV29DRAFT_159942</name>
</gene>
<organism evidence="11 12">
    <name type="scientific">Aspergillus leporis</name>
    <dbReference type="NCBI Taxonomy" id="41062"/>
    <lineage>
        <taxon>Eukaryota</taxon>
        <taxon>Fungi</taxon>
        <taxon>Dikarya</taxon>
        <taxon>Ascomycota</taxon>
        <taxon>Pezizomycotina</taxon>
        <taxon>Eurotiomycetes</taxon>
        <taxon>Eurotiomycetidae</taxon>
        <taxon>Eurotiales</taxon>
        <taxon>Aspergillaceae</taxon>
        <taxon>Aspergillus</taxon>
        <taxon>Aspergillus subgen. Circumdati</taxon>
    </lineage>
</organism>
<dbReference type="Gene3D" id="3.20.20.80">
    <property type="entry name" value="Glycosidases"/>
    <property type="match status" value="1"/>
</dbReference>
<keyword evidence="3" id="KW-0119">Carbohydrate metabolism</keyword>
<dbReference type="InterPro" id="IPR006102">
    <property type="entry name" value="Ig-like_GH2"/>
</dbReference>
<dbReference type="EMBL" id="ML732286">
    <property type="protein sequence ID" value="KAB8070957.1"/>
    <property type="molecule type" value="Genomic_DNA"/>
</dbReference>
<dbReference type="AlphaFoldDB" id="A0A5N5WTA2"/>
<feature type="domain" description="Mannosidase Ig/CBM-like" evidence="8">
    <location>
        <begin position="674"/>
        <end position="755"/>
    </location>
</feature>
<dbReference type="Proteomes" id="UP000326565">
    <property type="component" value="Unassembled WGS sequence"/>
</dbReference>
<feature type="domain" description="Glycoside hydrolase family 2 immunoglobulin-like beta-sandwich" evidence="7">
    <location>
        <begin position="213"/>
        <end position="324"/>
    </location>
</feature>
<evidence type="ECO:0000256" key="1">
    <source>
        <dbReference type="ARBA" id="ARBA00007401"/>
    </source>
</evidence>
<evidence type="ECO:0000256" key="2">
    <source>
        <dbReference type="ARBA" id="ARBA00022801"/>
    </source>
</evidence>
<proteinExistence type="inferred from homology"/>
<dbReference type="UniPathway" id="UPA00280"/>
<dbReference type="SUPFAM" id="SSF51445">
    <property type="entry name" value="(Trans)glycosidases"/>
    <property type="match status" value="1"/>
</dbReference>
<keyword evidence="4" id="KW-0326">Glycosidase</keyword>
<keyword evidence="2 11" id="KW-0378">Hydrolase</keyword>
<dbReference type="Gene3D" id="2.60.120.260">
    <property type="entry name" value="Galactose-binding domain-like"/>
    <property type="match status" value="1"/>
</dbReference>
<dbReference type="InterPro" id="IPR017853">
    <property type="entry name" value="GH"/>
</dbReference>
<dbReference type="OrthoDB" id="408532at2759"/>
<feature type="chain" id="PRO_5024839928" evidence="6">
    <location>
        <begin position="19"/>
        <end position="879"/>
    </location>
</feature>
<dbReference type="InterPro" id="IPR043534">
    <property type="entry name" value="EBDG/EBM"/>
</dbReference>
<sequence length="879" mass="98754">MKLRGLLSTVATLPLGLAYLGSPGDTAIIPGWHLQSALRAPHNVAELSLPNAQDMSSWYRVGPRGTVMAGLIANNVYKDTELFYSDNLNAVDLTVFRSPWLYREEVTLLKPPKGQHVFLVTHGITSKADIFFNGKQIASNLAQQGSYGGHRYDITPYIQNGRNALLIQAHPTNYLRDFAQGFVDWNPYPPDNGTGVWRDVELKQTGPVSMSPLRIVTDFKGSNAGRTIVTVKTDIENHEGADVSGVLQGTIRSDDGSQRIAFSKNFRLGPRKNTTVTVDIPINHTRIWWPAAWGDQPLYTVEARVLVGKSETSDRARRTHFGIRHVTSEVNSHNDTAFSINGHPFHVRGGGYSPDLFLRFDLQRLQTIFRYMLDMGLNTVRLEGKQEHPELYDLADRMGLMVLTGWECCDKWEGWDYNQDANGVKWTEKDYPIAEASMLHEAQLMQPHPSMLGFLVGSDYWPNDRATKVYVDAMRRMDWPNPIIASASKRGYPELLGPSGMKMDGPYDWVPPNYWSGDEMGAAFGFGSELGAGVGTPEMTSLKEFMSTADLESLWTQPDKGQYHMSKNDSVFYDRSLYNKALFGRYGPPTGLEDYVHKSQLMDYEATRAEFEGFAIRQNASRPATGVVYWMLNSAWPNLHWQLFDYYLRPAGSYFGTKIGARLEHVAYDYESHAVYLINHSLRGTGKRIITVDLIDAKGKSISHQSTTVNATPNASKQVTTVKGAEKIKDIAFLKLTLQDPAKHTVLSRNVYWLSARNDVLDWDNSTWYTTPVTKYANFKALSRMKGASVSSSLQTLMSRQGSTVLEVTLENTSNVPAFFLHLTTTDEQGRELTPVYWSDNYVTLFPKEKVSLTVEFTAKKWRVAMTGGNIKNKQIGRS</sequence>
<dbReference type="InterPro" id="IPR013783">
    <property type="entry name" value="Ig-like_fold"/>
</dbReference>
<evidence type="ECO:0000313" key="11">
    <source>
        <dbReference type="EMBL" id="KAB8070957.1"/>
    </source>
</evidence>
<dbReference type="PANTHER" id="PTHR43536:SF1">
    <property type="entry name" value="MANNOSYLGLYCOPROTEIN ENDO-BETA-MANNOSIDASE"/>
    <property type="match status" value="1"/>
</dbReference>
<dbReference type="Gene3D" id="2.60.40.10">
    <property type="entry name" value="Immunoglobulins"/>
    <property type="match status" value="3"/>
</dbReference>
<evidence type="ECO:0000256" key="4">
    <source>
        <dbReference type="ARBA" id="ARBA00023295"/>
    </source>
</evidence>
<dbReference type="GO" id="GO:0004553">
    <property type="term" value="F:hydrolase activity, hydrolyzing O-glycosyl compounds"/>
    <property type="evidence" value="ECO:0007669"/>
    <property type="project" value="InterPro"/>
</dbReference>
<evidence type="ECO:0000259" key="9">
    <source>
        <dbReference type="Pfam" id="PF18368"/>
    </source>
</evidence>
<dbReference type="Pfam" id="PF17786">
    <property type="entry name" value="Mannosidase_ig"/>
    <property type="match status" value="1"/>
</dbReference>
<feature type="domain" description="Beta-mannosidase-like galactose-binding" evidence="10">
    <location>
        <begin position="54"/>
        <end position="172"/>
    </location>
</feature>
<accession>A0A5N5WTA2</accession>
<dbReference type="Pfam" id="PF00703">
    <property type="entry name" value="Glyco_hydro_2"/>
    <property type="match status" value="1"/>
</dbReference>
<reference evidence="11 12" key="1">
    <citation type="submission" date="2019-04" db="EMBL/GenBank/DDBJ databases">
        <title>Friends and foes A comparative genomics study of 23 Aspergillus species from section Flavi.</title>
        <authorList>
            <consortium name="DOE Joint Genome Institute"/>
            <person name="Kjaerbolling I."/>
            <person name="Vesth T."/>
            <person name="Frisvad J.C."/>
            <person name="Nybo J.L."/>
            <person name="Theobald S."/>
            <person name="Kildgaard S."/>
            <person name="Isbrandt T."/>
            <person name="Kuo A."/>
            <person name="Sato A."/>
            <person name="Lyhne E.K."/>
            <person name="Kogle M.E."/>
            <person name="Wiebenga A."/>
            <person name="Kun R.S."/>
            <person name="Lubbers R.J."/>
            <person name="Makela M.R."/>
            <person name="Barry K."/>
            <person name="Chovatia M."/>
            <person name="Clum A."/>
            <person name="Daum C."/>
            <person name="Haridas S."/>
            <person name="He G."/>
            <person name="LaButti K."/>
            <person name="Lipzen A."/>
            <person name="Mondo S."/>
            <person name="Riley R."/>
            <person name="Salamov A."/>
            <person name="Simmons B.A."/>
            <person name="Magnuson J.K."/>
            <person name="Henrissat B."/>
            <person name="Mortensen U.H."/>
            <person name="Larsen T.O."/>
            <person name="Devries R.P."/>
            <person name="Grigoriev I.V."/>
            <person name="Machida M."/>
            <person name="Baker S.E."/>
            <person name="Andersen M.R."/>
        </authorList>
    </citation>
    <scope>NUCLEOTIDE SEQUENCE [LARGE SCALE GENOMIC DNA]</scope>
    <source>
        <strain evidence="11 12">CBS 151.66</strain>
    </source>
</reference>
<dbReference type="Pfam" id="PF18368">
    <property type="entry name" value="Ig_GlcNase"/>
    <property type="match status" value="1"/>
</dbReference>
<dbReference type="SUPFAM" id="SSF49785">
    <property type="entry name" value="Galactose-binding domain-like"/>
    <property type="match status" value="1"/>
</dbReference>
<protein>
    <submittedName>
        <fullName evidence="11">Glycoside hydrolase superfamily</fullName>
    </submittedName>
</protein>
<dbReference type="InterPro" id="IPR041447">
    <property type="entry name" value="Mannosidase_ig"/>
</dbReference>
<evidence type="ECO:0000259" key="8">
    <source>
        <dbReference type="Pfam" id="PF17786"/>
    </source>
</evidence>
<dbReference type="PANTHER" id="PTHR43536">
    <property type="entry name" value="MANNOSYLGLYCOPROTEIN ENDO-BETA-MANNOSIDASE"/>
    <property type="match status" value="1"/>
</dbReference>
<evidence type="ECO:0000259" key="10">
    <source>
        <dbReference type="Pfam" id="PF22666"/>
    </source>
</evidence>
<evidence type="ECO:0000256" key="5">
    <source>
        <dbReference type="ARBA" id="ARBA00023326"/>
    </source>
</evidence>
<evidence type="ECO:0000256" key="3">
    <source>
        <dbReference type="ARBA" id="ARBA00023277"/>
    </source>
</evidence>
<evidence type="ECO:0000256" key="6">
    <source>
        <dbReference type="SAM" id="SignalP"/>
    </source>
</evidence>
<dbReference type="SUPFAM" id="SSF49303">
    <property type="entry name" value="beta-Galactosidase/glucuronidase domain"/>
    <property type="match status" value="3"/>
</dbReference>
<dbReference type="InterPro" id="IPR036156">
    <property type="entry name" value="Beta-gal/glucu_dom_sf"/>
</dbReference>
<dbReference type="InterPro" id="IPR054593">
    <property type="entry name" value="Beta-mannosidase-like_N2"/>
</dbReference>
<feature type="domain" description="Exo-beta-D-glucosaminidase Ig-fold" evidence="9">
    <location>
        <begin position="768"/>
        <end position="871"/>
    </location>
</feature>
<dbReference type="Pfam" id="PF22666">
    <property type="entry name" value="Glyco_hydro_2_N2"/>
    <property type="match status" value="1"/>
</dbReference>
<dbReference type="InterPro" id="IPR041351">
    <property type="entry name" value="Ig_GlcNase"/>
</dbReference>
<keyword evidence="12" id="KW-1185">Reference proteome</keyword>
<evidence type="ECO:0000259" key="7">
    <source>
        <dbReference type="Pfam" id="PF00703"/>
    </source>
</evidence>
<keyword evidence="6" id="KW-0732">Signal</keyword>
<comment type="similarity">
    <text evidence="1">Belongs to the glycosyl hydrolase 2 family.</text>
</comment>
<name>A0A5N5WTA2_9EURO</name>